<evidence type="ECO:0000259" key="2">
    <source>
        <dbReference type="Pfam" id="PF13460"/>
    </source>
</evidence>
<evidence type="ECO:0000313" key="4">
    <source>
        <dbReference type="Proteomes" id="UP000245956"/>
    </source>
</evidence>
<feature type="domain" description="NAD(P)-binding" evidence="2">
    <location>
        <begin position="11"/>
        <end position="251"/>
    </location>
</feature>
<gene>
    <name evidence="3" type="ORF">PCL_11676</name>
</gene>
<comment type="caution">
    <text evidence="3">The sequence shown here is derived from an EMBL/GenBank/DDBJ whole genome shotgun (WGS) entry which is preliminary data.</text>
</comment>
<dbReference type="SUPFAM" id="SSF51735">
    <property type="entry name" value="NAD(P)-binding Rossmann-fold domains"/>
    <property type="match status" value="1"/>
</dbReference>
<evidence type="ECO:0000313" key="3">
    <source>
        <dbReference type="EMBL" id="PWI71582.1"/>
    </source>
</evidence>
<proteinExistence type="inferred from homology"/>
<accession>A0A2U3EAS0</accession>
<protein>
    <recommendedName>
        <fullName evidence="2">NAD(P)-binding domain-containing protein</fullName>
    </recommendedName>
</protein>
<dbReference type="AlphaFoldDB" id="A0A2U3EAS0"/>
<dbReference type="EMBL" id="LCWV01000007">
    <property type="protein sequence ID" value="PWI71582.1"/>
    <property type="molecule type" value="Genomic_DNA"/>
</dbReference>
<organism evidence="3 4">
    <name type="scientific">Purpureocillium lilacinum</name>
    <name type="common">Paecilomyces lilacinus</name>
    <dbReference type="NCBI Taxonomy" id="33203"/>
    <lineage>
        <taxon>Eukaryota</taxon>
        <taxon>Fungi</taxon>
        <taxon>Dikarya</taxon>
        <taxon>Ascomycota</taxon>
        <taxon>Pezizomycotina</taxon>
        <taxon>Sordariomycetes</taxon>
        <taxon>Hypocreomycetidae</taxon>
        <taxon>Hypocreales</taxon>
        <taxon>Ophiocordycipitaceae</taxon>
        <taxon>Purpureocillium</taxon>
    </lineage>
</organism>
<name>A0A2U3EAS0_PURLI</name>
<reference evidence="3 4" key="1">
    <citation type="journal article" date="2016" name="Front. Microbiol.">
        <title>Genome and transcriptome sequences reveal the specific parasitism of the nematophagous Purpureocillium lilacinum 36-1.</title>
        <authorList>
            <person name="Xie J."/>
            <person name="Li S."/>
            <person name="Mo C."/>
            <person name="Xiao X."/>
            <person name="Peng D."/>
            <person name="Wang G."/>
            <person name="Xiao Y."/>
        </authorList>
    </citation>
    <scope>NUCLEOTIDE SEQUENCE [LARGE SCALE GENOMIC DNA]</scope>
    <source>
        <strain evidence="3 4">36-1</strain>
    </source>
</reference>
<comment type="similarity">
    <text evidence="1">Belongs to the avfA family.</text>
</comment>
<sequence>MAGSHHVLVLGGHGKIAQMLTPLLLKRSWTVTSVIRTQEQAPTIEKLGAGLPGKLNVLVRSIADVDSDARARSILDEVKPDYVAWSAGAGGKGGDAMVTIPLSRARTRKHTLTHPDYLCPHLHSTYKIDRDAAIHFINAAAASSFVKRFLLVSYSGSRRAGASWWPAGEWDKYNSTVNHGFLAAYYQAKLAADEALYEASRRSGGKMIGLCLRPGTLSMDPAGRIEFGKTARLNGQVSRESVAQTADALLAADGVKNSWLDLLDGDQEVEAAVTKAVRDGIDTSEGEAIHSS</sequence>
<evidence type="ECO:0000256" key="1">
    <source>
        <dbReference type="ARBA" id="ARBA00038376"/>
    </source>
</evidence>
<dbReference type="PANTHER" id="PTHR15020:SF50">
    <property type="entry name" value="UPF0659 PROTEIN YMR090W"/>
    <property type="match status" value="1"/>
</dbReference>
<dbReference type="Proteomes" id="UP000245956">
    <property type="component" value="Unassembled WGS sequence"/>
</dbReference>
<dbReference type="Pfam" id="PF13460">
    <property type="entry name" value="NAD_binding_10"/>
    <property type="match status" value="1"/>
</dbReference>
<dbReference type="PANTHER" id="PTHR15020">
    <property type="entry name" value="FLAVIN REDUCTASE-RELATED"/>
    <property type="match status" value="1"/>
</dbReference>
<dbReference type="Gene3D" id="3.40.50.720">
    <property type="entry name" value="NAD(P)-binding Rossmann-like Domain"/>
    <property type="match status" value="1"/>
</dbReference>
<dbReference type="InterPro" id="IPR036291">
    <property type="entry name" value="NAD(P)-bd_dom_sf"/>
</dbReference>
<dbReference type="InterPro" id="IPR016040">
    <property type="entry name" value="NAD(P)-bd_dom"/>
</dbReference>